<dbReference type="EMBL" id="BFEA01000115">
    <property type="protein sequence ID" value="GBG69468.1"/>
    <property type="molecule type" value="Genomic_DNA"/>
</dbReference>
<feature type="compositionally biased region" description="Acidic residues" evidence="1">
    <location>
        <begin position="332"/>
        <end position="355"/>
    </location>
</feature>
<accession>A0A388KHI6</accession>
<proteinExistence type="predicted"/>
<feature type="compositionally biased region" description="Acidic residues" evidence="1">
    <location>
        <begin position="301"/>
        <end position="319"/>
    </location>
</feature>
<dbReference type="Gramene" id="GBG69468">
    <property type="protein sequence ID" value="GBG69468"/>
    <property type="gene ID" value="CBR_g4163"/>
</dbReference>
<evidence type="ECO:0000313" key="3">
    <source>
        <dbReference type="Proteomes" id="UP000265515"/>
    </source>
</evidence>
<keyword evidence="3" id="KW-1185">Reference proteome</keyword>
<feature type="compositionally biased region" description="Basic and acidic residues" evidence="1">
    <location>
        <begin position="362"/>
        <end position="388"/>
    </location>
</feature>
<protein>
    <submittedName>
        <fullName evidence="2">Uncharacterized protein</fullName>
    </submittedName>
</protein>
<feature type="compositionally biased region" description="Basic and acidic residues" evidence="1">
    <location>
        <begin position="320"/>
        <end position="331"/>
    </location>
</feature>
<gene>
    <name evidence="2" type="ORF">CBR_g4163</name>
</gene>
<reference evidence="2 3" key="1">
    <citation type="journal article" date="2018" name="Cell">
        <title>The Chara Genome: Secondary Complexity and Implications for Plant Terrestrialization.</title>
        <authorList>
            <person name="Nishiyama T."/>
            <person name="Sakayama H."/>
            <person name="Vries J.D."/>
            <person name="Buschmann H."/>
            <person name="Saint-Marcoux D."/>
            <person name="Ullrich K.K."/>
            <person name="Haas F.B."/>
            <person name="Vanderstraeten L."/>
            <person name="Becker D."/>
            <person name="Lang D."/>
            <person name="Vosolsobe S."/>
            <person name="Rombauts S."/>
            <person name="Wilhelmsson P.K.I."/>
            <person name="Janitza P."/>
            <person name="Kern R."/>
            <person name="Heyl A."/>
            <person name="Rumpler F."/>
            <person name="Villalobos L.I.A.C."/>
            <person name="Clay J.M."/>
            <person name="Skokan R."/>
            <person name="Toyoda A."/>
            <person name="Suzuki Y."/>
            <person name="Kagoshima H."/>
            <person name="Schijlen E."/>
            <person name="Tajeshwar N."/>
            <person name="Catarino B."/>
            <person name="Hetherington A.J."/>
            <person name="Saltykova A."/>
            <person name="Bonnot C."/>
            <person name="Breuninger H."/>
            <person name="Symeonidi A."/>
            <person name="Radhakrishnan G.V."/>
            <person name="Van Nieuwerburgh F."/>
            <person name="Deforce D."/>
            <person name="Chang C."/>
            <person name="Karol K.G."/>
            <person name="Hedrich R."/>
            <person name="Ulvskov P."/>
            <person name="Glockner G."/>
            <person name="Delwiche C.F."/>
            <person name="Petrasek J."/>
            <person name="Van de Peer Y."/>
            <person name="Friml J."/>
            <person name="Beilby M."/>
            <person name="Dolan L."/>
            <person name="Kohara Y."/>
            <person name="Sugano S."/>
            <person name="Fujiyama A."/>
            <person name="Delaux P.-M."/>
            <person name="Quint M."/>
            <person name="TheiBen G."/>
            <person name="Hagemann M."/>
            <person name="Harholt J."/>
            <person name="Dunand C."/>
            <person name="Zachgo S."/>
            <person name="Langdale J."/>
            <person name="Maumus F."/>
            <person name="Straeten D.V.D."/>
            <person name="Gould S.B."/>
            <person name="Rensing S.A."/>
        </authorList>
    </citation>
    <scope>NUCLEOTIDE SEQUENCE [LARGE SCALE GENOMIC DNA]</scope>
    <source>
        <strain evidence="2 3">S276</strain>
    </source>
</reference>
<comment type="caution">
    <text evidence="2">The sequence shown here is derived from an EMBL/GenBank/DDBJ whole genome shotgun (WGS) entry which is preliminary data.</text>
</comment>
<name>A0A388KHI6_CHABU</name>
<sequence>MSRRRLSLFGLSSNIPTLWQSAHTPSFSYRVKQISVSILKEEKRSDWWEAYAELVFCLLEVEFCWSEPAPYGEGPELPDDEVELLIVQAWRIATEGDLLGILFGKVDVANNALITSELLEFLTQLVDDLPVDILSCVPILNEEKWSDWWEAYTELVFSLLEVEFRWSEPAPYGEGPKLPDDEVELLIVQAWRTAKEKDLLGILFGKVDDGNLALITSEMLEFLTQLVDDLPLDVLSRCDNQSGTHVLSRTLEPRLLWSTCSELDGDNCVYPSQALFLEIDVTDLTVWDPIIRKANARQEEHEGEEECKEEEVEEKEEEEEKKKDEESSRDSDDPDYIQEEKEDEEEEEPAEEEEMVGGPSQEPERSKEEEGARARKRLEKVEGKRPVEEWSPPDLLLGNPWLDLEPPKEDKANDGTAAEELGRC</sequence>
<feature type="region of interest" description="Disordered" evidence="1">
    <location>
        <begin position="296"/>
        <end position="424"/>
    </location>
</feature>
<dbReference type="Proteomes" id="UP000265515">
    <property type="component" value="Unassembled WGS sequence"/>
</dbReference>
<organism evidence="2 3">
    <name type="scientific">Chara braunii</name>
    <name type="common">Braun's stonewort</name>
    <dbReference type="NCBI Taxonomy" id="69332"/>
    <lineage>
        <taxon>Eukaryota</taxon>
        <taxon>Viridiplantae</taxon>
        <taxon>Streptophyta</taxon>
        <taxon>Charophyceae</taxon>
        <taxon>Charales</taxon>
        <taxon>Characeae</taxon>
        <taxon>Chara</taxon>
    </lineage>
</organism>
<dbReference type="AlphaFoldDB" id="A0A388KHI6"/>
<evidence type="ECO:0000313" key="2">
    <source>
        <dbReference type="EMBL" id="GBG69468.1"/>
    </source>
</evidence>
<evidence type="ECO:0000256" key="1">
    <source>
        <dbReference type="SAM" id="MobiDB-lite"/>
    </source>
</evidence>